<protein>
    <submittedName>
        <fullName evidence="9">Sulfatase</fullName>
    </submittedName>
</protein>
<dbReference type="PANTHER" id="PTHR42693:SF42">
    <property type="entry name" value="ARYLSULFATASE G"/>
    <property type="match status" value="1"/>
</dbReference>
<dbReference type="PANTHER" id="PTHR42693">
    <property type="entry name" value="ARYLSULFATASE FAMILY MEMBER"/>
    <property type="match status" value="1"/>
</dbReference>
<dbReference type="RefSeq" id="WP_308986418.1">
    <property type="nucleotide sequence ID" value="NZ_JARXIC010000040.1"/>
</dbReference>
<evidence type="ECO:0000256" key="1">
    <source>
        <dbReference type="ARBA" id="ARBA00001913"/>
    </source>
</evidence>
<reference evidence="9 10" key="1">
    <citation type="submission" date="2023-04" db="EMBL/GenBank/DDBJ databases">
        <title>A novel bacteria isolated from coastal sediment.</title>
        <authorList>
            <person name="Liu X.-J."/>
            <person name="Du Z.-J."/>
        </authorList>
    </citation>
    <scope>NUCLEOTIDE SEQUENCE [LARGE SCALE GENOMIC DNA]</scope>
    <source>
        <strain evidence="9 10">SDUM461004</strain>
    </source>
</reference>
<dbReference type="SUPFAM" id="SSF53649">
    <property type="entry name" value="Alkaline phosphatase-like"/>
    <property type="match status" value="1"/>
</dbReference>
<evidence type="ECO:0000256" key="3">
    <source>
        <dbReference type="ARBA" id="ARBA00022723"/>
    </source>
</evidence>
<dbReference type="InterPro" id="IPR000917">
    <property type="entry name" value="Sulfatase_N"/>
</dbReference>
<evidence type="ECO:0000256" key="4">
    <source>
        <dbReference type="ARBA" id="ARBA00022729"/>
    </source>
</evidence>
<feature type="domain" description="Sulfatase N-terminal" evidence="8">
    <location>
        <begin position="24"/>
        <end position="363"/>
    </location>
</feature>
<proteinExistence type="inferred from homology"/>
<evidence type="ECO:0000259" key="8">
    <source>
        <dbReference type="Pfam" id="PF00884"/>
    </source>
</evidence>
<evidence type="ECO:0000313" key="10">
    <source>
        <dbReference type="Proteomes" id="UP001243717"/>
    </source>
</evidence>
<comment type="caution">
    <text evidence="9">The sequence shown here is derived from an EMBL/GenBank/DDBJ whole genome shotgun (WGS) entry which is preliminary data.</text>
</comment>
<evidence type="ECO:0000256" key="7">
    <source>
        <dbReference type="SAM" id="SignalP"/>
    </source>
</evidence>
<name>A0ABU1AMF7_9BACT</name>
<comment type="cofactor">
    <cofactor evidence="1">
        <name>Ca(2+)</name>
        <dbReference type="ChEBI" id="CHEBI:29108"/>
    </cofactor>
</comment>
<evidence type="ECO:0000256" key="2">
    <source>
        <dbReference type="ARBA" id="ARBA00008779"/>
    </source>
</evidence>
<keyword evidence="4 7" id="KW-0732">Signal</keyword>
<dbReference type="PROSITE" id="PS00149">
    <property type="entry name" value="SULFATASE_2"/>
    <property type="match status" value="1"/>
</dbReference>
<gene>
    <name evidence="9" type="ORF">QEH59_16175</name>
</gene>
<evidence type="ECO:0000256" key="6">
    <source>
        <dbReference type="ARBA" id="ARBA00022837"/>
    </source>
</evidence>
<feature type="chain" id="PRO_5046195424" evidence="7">
    <location>
        <begin position="22"/>
        <end position="594"/>
    </location>
</feature>
<keyword evidence="3" id="KW-0479">Metal-binding</keyword>
<keyword evidence="10" id="KW-1185">Reference proteome</keyword>
<keyword evidence="5" id="KW-0378">Hydrolase</keyword>
<dbReference type="InterPro" id="IPR050738">
    <property type="entry name" value="Sulfatase"/>
</dbReference>
<sequence>MNPIKFIIAVILLSLCTQVRAKQPNVILILIDDMGWADSSTYGSKYYQTPNMTRLAEQGMLFTDAYAASPLCSPTRASIMSGQYPARLGMTVAVTQKSVSEPTALPPADGVYCGLVQSKNHLPLEVTTLAEALKAGGYNTAHIGKWHLTGHGMNKFGAEHQGFDFVIGGGSLPGPPDYYSPYKNKIPNLKAGPKGEYLNERLAEESVRWMDSVKGSSKPFYLNLWHYAVHGPIVAKKDLLPKYNKLRDPKADQRCPEMATMLESMDSSVGILLDWLDLPKNREIKENTMIILTSDNGGVTHHELKGNPWTSNRPLRGGKANTYEGGVRVPWIVSWPTRIQPNTVCETPVQTLDIYPTVLELASVKQPRNQLVDGQSIVPLLRGDSMRHQPIFTDFPHIFGILCAPSTSVRVDDWKLIRFHHAGMDAQSDAFELFDLKRDPSEAINLANYMPQKVVELDRLIEGHLRDTDALLPIVNENFKGNPMKSRSGKKRGVDRPSSLHLEKGEILTTQAGSRRIQLLDEQNRPRESHALVLDGADWVKVEHRSNGSVDVVWQSPPENVKAKVLFGWKGGSTTFEVNDWTIPACELVIGASR</sequence>
<dbReference type="Gene3D" id="3.30.1120.10">
    <property type="match status" value="1"/>
</dbReference>
<dbReference type="Pfam" id="PF00884">
    <property type="entry name" value="Sulfatase"/>
    <property type="match status" value="1"/>
</dbReference>
<evidence type="ECO:0000313" key="9">
    <source>
        <dbReference type="EMBL" id="MDQ8195973.1"/>
    </source>
</evidence>
<dbReference type="InterPro" id="IPR017850">
    <property type="entry name" value="Alkaline_phosphatase_core_sf"/>
</dbReference>
<dbReference type="Proteomes" id="UP001243717">
    <property type="component" value="Unassembled WGS sequence"/>
</dbReference>
<accession>A0ABU1AMF7</accession>
<organism evidence="9 10">
    <name type="scientific">Thalassobacterium sedimentorum</name>
    <dbReference type="NCBI Taxonomy" id="3041258"/>
    <lineage>
        <taxon>Bacteria</taxon>
        <taxon>Pseudomonadati</taxon>
        <taxon>Verrucomicrobiota</taxon>
        <taxon>Opitutia</taxon>
        <taxon>Puniceicoccales</taxon>
        <taxon>Coraliomargaritaceae</taxon>
        <taxon>Thalassobacterium</taxon>
    </lineage>
</organism>
<dbReference type="InterPro" id="IPR024607">
    <property type="entry name" value="Sulfatase_CS"/>
</dbReference>
<feature type="signal peptide" evidence="7">
    <location>
        <begin position="1"/>
        <end position="21"/>
    </location>
</feature>
<keyword evidence="6" id="KW-0106">Calcium</keyword>
<dbReference type="Gene3D" id="3.40.720.10">
    <property type="entry name" value="Alkaline Phosphatase, subunit A"/>
    <property type="match status" value="1"/>
</dbReference>
<comment type="similarity">
    <text evidence="2">Belongs to the sulfatase family.</text>
</comment>
<evidence type="ECO:0000256" key="5">
    <source>
        <dbReference type="ARBA" id="ARBA00022801"/>
    </source>
</evidence>
<dbReference type="EMBL" id="JARXIC010000040">
    <property type="protein sequence ID" value="MDQ8195973.1"/>
    <property type="molecule type" value="Genomic_DNA"/>
</dbReference>
<dbReference type="CDD" id="cd16144">
    <property type="entry name" value="ARS_like"/>
    <property type="match status" value="1"/>
</dbReference>